<dbReference type="WBParaSite" id="nRc.2.0.1.t47711-RA">
    <property type="protein sequence ID" value="nRc.2.0.1.t47711-RA"/>
    <property type="gene ID" value="nRc.2.0.1.g47711"/>
</dbReference>
<name>A0A915LD07_ROMCU</name>
<reference evidence="3" key="1">
    <citation type="submission" date="2022-11" db="UniProtKB">
        <authorList>
            <consortium name="WormBaseParasite"/>
        </authorList>
    </citation>
    <scope>IDENTIFICATION</scope>
</reference>
<sequence length="106" mass="12058">MPAKPPKCKERRPALSTTAIETNVIKTLTKVTPMVAIRAACGDNLASWKMKHQKYGFKKKEKKFSKTHRVNTGKLLRQHHNAGDDQRPPSDRIADQLTQRRPGHFS</sequence>
<accession>A0A915LD07</accession>
<evidence type="ECO:0000256" key="1">
    <source>
        <dbReference type="SAM" id="MobiDB-lite"/>
    </source>
</evidence>
<dbReference type="AlphaFoldDB" id="A0A915LD07"/>
<protein>
    <submittedName>
        <fullName evidence="3">Uncharacterized protein</fullName>
    </submittedName>
</protein>
<proteinExistence type="predicted"/>
<evidence type="ECO:0000313" key="2">
    <source>
        <dbReference type="Proteomes" id="UP000887565"/>
    </source>
</evidence>
<feature type="compositionally biased region" description="Basic and acidic residues" evidence="1">
    <location>
        <begin position="81"/>
        <end position="94"/>
    </location>
</feature>
<organism evidence="2 3">
    <name type="scientific">Romanomermis culicivorax</name>
    <name type="common">Nematode worm</name>
    <dbReference type="NCBI Taxonomy" id="13658"/>
    <lineage>
        <taxon>Eukaryota</taxon>
        <taxon>Metazoa</taxon>
        <taxon>Ecdysozoa</taxon>
        <taxon>Nematoda</taxon>
        <taxon>Enoplea</taxon>
        <taxon>Dorylaimia</taxon>
        <taxon>Mermithida</taxon>
        <taxon>Mermithoidea</taxon>
        <taxon>Mermithidae</taxon>
        <taxon>Romanomermis</taxon>
    </lineage>
</organism>
<dbReference type="Proteomes" id="UP000887565">
    <property type="component" value="Unplaced"/>
</dbReference>
<feature type="compositionally biased region" description="Basic residues" evidence="1">
    <location>
        <begin position="60"/>
        <end position="80"/>
    </location>
</feature>
<feature type="region of interest" description="Disordered" evidence="1">
    <location>
        <begin position="60"/>
        <end position="106"/>
    </location>
</feature>
<evidence type="ECO:0000313" key="3">
    <source>
        <dbReference type="WBParaSite" id="nRc.2.0.1.t47711-RA"/>
    </source>
</evidence>
<keyword evidence="2" id="KW-1185">Reference proteome</keyword>